<dbReference type="Proteomes" id="UP000293846">
    <property type="component" value="Unassembled WGS sequence"/>
</dbReference>
<dbReference type="Pfam" id="PF00015">
    <property type="entry name" value="MCPsignal"/>
    <property type="match status" value="1"/>
</dbReference>
<dbReference type="InterPro" id="IPR029151">
    <property type="entry name" value="Sensor-like_sf"/>
</dbReference>
<dbReference type="SUPFAM" id="SSF103190">
    <property type="entry name" value="Sensory domain-like"/>
    <property type="match status" value="1"/>
</dbReference>
<dbReference type="PANTHER" id="PTHR32089:SF112">
    <property type="entry name" value="LYSOZYME-LIKE PROTEIN-RELATED"/>
    <property type="match status" value="1"/>
</dbReference>
<keyword evidence="6" id="KW-1185">Reference proteome</keyword>
<dbReference type="SUPFAM" id="SSF58104">
    <property type="entry name" value="Methyl-accepting chemotaxis protein (MCP) signaling domain"/>
    <property type="match status" value="1"/>
</dbReference>
<dbReference type="AlphaFoldDB" id="A0A4R1AYR9"/>
<protein>
    <submittedName>
        <fullName evidence="5">Methyl-accepting chemotaxis protein</fullName>
    </submittedName>
</protein>
<evidence type="ECO:0000313" key="6">
    <source>
        <dbReference type="Proteomes" id="UP000293846"/>
    </source>
</evidence>
<evidence type="ECO:0000313" key="5">
    <source>
        <dbReference type="EMBL" id="TCJ02820.1"/>
    </source>
</evidence>
<keyword evidence="3" id="KW-0175">Coiled coil</keyword>
<dbReference type="SMART" id="SM00283">
    <property type="entry name" value="MA"/>
    <property type="match status" value="1"/>
</dbReference>
<accession>A0A4R1AYR9</accession>
<organism evidence="5 6">
    <name type="scientific">Cytobacillus praedii</name>
    <dbReference type="NCBI Taxonomy" id="1742358"/>
    <lineage>
        <taxon>Bacteria</taxon>
        <taxon>Bacillati</taxon>
        <taxon>Bacillota</taxon>
        <taxon>Bacilli</taxon>
        <taxon>Bacillales</taxon>
        <taxon>Bacillaceae</taxon>
        <taxon>Cytobacillus</taxon>
    </lineage>
</organism>
<dbReference type="PANTHER" id="PTHR32089">
    <property type="entry name" value="METHYL-ACCEPTING CHEMOTAXIS PROTEIN MCPB"/>
    <property type="match status" value="1"/>
</dbReference>
<dbReference type="CDD" id="cd06225">
    <property type="entry name" value="HAMP"/>
    <property type="match status" value="1"/>
</dbReference>
<dbReference type="Gene3D" id="6.10.340.10">
    <property type="match status" value="1"/>
</dbReference>
<sequence length="554" mass="60057">MGFLYLNSKSSIKQTLKETSILHAERISAAIDPAMYKNFLENPVQNNTYNKLRLQLNDFREKTGALYVYTLLIDKNNGTHIMIDGYPTAEEAANIGEMTTATSIEDLTSVLDGGTSSTDIVVDPEYGEYMSAFAPIKDEKGAVIGIVGVDMEANLVNSITKIVLTETTPTFLGISMLLLCIIITVTYKFFGKKLSPLTQISKAASTIATGDLVKANSQLLKIKNQANDEIGLLHKAMSSMTSTLEEIVNQMQTLSVNVNNQSISLLNGSTELNDGTIQIAKTMDEMASGAESQASLAMVIAENMREFSNSINQTNKNGKELQEAHEEITQSASAGISLMNHTFESMDDIYKKISLSASDVQKLDSHTKEVSTLVSFIRNIAEQTNLLALNAAIEAARAGEHGKGFAVVAAEVKKLAEQVSNSVDGIHSIVEKVESNTNDMVTHMNDGLDAVVAGQNHLSETGKAFNEISTIISNMSYLVTDMYNELQSIKNKQQLMANSIEEIAAISEENAAGIEQVAASSQQMNSSTMEIKSLANSLSHMSNGLKTINEKFKV</sequence>
<comment type="caution">
    <text evidence="5">The sequence shown here is derived from an EMBL/GenBank/DDBJ whole genome shotgun (WGS) entry which is preliminary data.</text>
</comment>
<evidence type="ECO:0000256" key="1">
    <source>
        <dbReference type="ARBA" id="ARBA00023224"/>
    </source>
</evidence>
<evidence type="ECO:0000259" key="4">
    <source>
        <dbReference type="PROSITE" id="PS50111"/>
    </source>
</evidence>
<keyword evidence="1 2" id="KW-0807">Transducer</keyword>
<dbReference type="GO" id="GO:0007165">
    <property type="term" value="P:signal transduction"/>
    <property type="evidence" value="ECO:0007669"/>
    <property type="project" value="UniProtKB-KW"/>
</dbReference>
<reference evidence="5 6" key="1">
    <citation type="submission" date="2019-03" db="EMBL/GenBank/DDBJ databases">
        <authorList>
            <person name="Jensen L."/>
            <person name="Storgaard J."/>
            <person name="Sulaj E."/>
            <person name="Schramm A."/>
            <person name="Marshall I.P.G."/>
        </authorList>
    </citation>
    <scope>NUCLEOTIDE SEQUENCE [LARGE SCALE GENOMIC DNA]</scope>
    <source>
        <strain evidence="5 6">2017H2G3</strain>
    </source>
</reference>
<dbReference type="OrthoDB" id="369835at2"/>
<dbReference type="CDD" id="cd18773">
    <property type="entry name" value="PDC1_HK_sensor"/>
    <property type="match status" value="1"/>
</dbReference>
<dbReference type="EMBL" id="SJTH01000026">
    <property type="protein sequence ID" value="TCJ02820.1"/>
    <property type="molecule type" value="Genomic_DNA"/>
</dbReference>
<dbReference type="Gene3D" id="1.10.287.950">
    <property type="entry name" value="Methyl-accepting chemotaxis protein"/>
    <property type="match status" value="1"/>
</dbReference>
<name>A0A4R1AYR9_9BACI</name>
<feature type="domain" description="Methyl-accepting transducer" evidence="4">
    <location>
        <begin position="268"/>
        <end position="525"/>
    </location>
</feature>
<dbReference type="PROSITE" id="PS50111">
    <property type="entry name" value="CHEMOTAXIS_TRANSDUC_2"/>
    <property type="match status" value="1"/>
</dbReference>
<evidence type="ECO:0000256" key="2">
    <source>
        <dbReference type="PROSITE-ProRule" id="PRU00284"/>
    </source>
</evidence>
<dbReference type="RefSeq" id="WP_131237724.1">
    <property type="nucleotide sequence ID" value="NZ_SJTH01000026.1"/>
</dbReference>
<evidence type="ECO:0000256" key="3">
    <source>
        <dbReference type="SAM" id="Coils"/>
    </source>
</evidence>
<dbReference type="GO" id="GO:0016020">
    <property type="term" value="C:membrane"/>
    <property type="evidence" value="ECO:0007669"/>
    <property type="project" value="InterPro"/>
</dbReference>
<proteinExistence type="predicted"/>
<dbReference type="InterPro" id="IPR004089">
    <property type="entry name" value="MCPsignal_dom"/>
</dbReference>
<gene>
    <name evidence="5" type="ORF">E0Y62_17615</name>
</gene>
<dbReference type="STRING" id="1742358.GCA_001439605_00649"/>
<feature type="coiled-coil region" evidence="3">
    <location>
        <begin position="304"/>
        <end position="331"/>
    </location>
</feature>